<dbReference type="Gene3D" id="2.60.120.560">
    <property type="entry name" value="Exo-inulinase, domain 1"/>
    <property type="match status" value="1"/>
</dbReference>
<dbReference type="SUPFAM" id="SSF49899">
    <property type="entry name" value="Concanavalin A-like lectins/glucanases"/>
    <property type="match status" value="1"/>
</dbReference>
<evidence type="ECO:0000313" key="2">
    <source>
        <dbReference type="Proteomes" id="UP000031631"/>
    </source>
</evidence>
<sequence length="234" mass="25849">MAAAVLLVLSFASGADEAGAISYLEDFSSETVAAPPVSFTPAVGNWIIGSDGDNKVLVVDGSKWQRGQAAAGLADKARTLYGERYAEFLDNVKAYAYFPFAVYKAVESFSNGRISMRFKSIAGRIDQGAGILFDLKPNGDYYALRANPLENNLVLWRFKHGRRSSVSWVRHVRTPSRQWHSISLQVQGRKIRGLVNGKEYMVHELPDPVKGRVGIWTKADSVVFFDDYKVSPAP</sequence>
<accession>A0A7U6GJX4</accession>
<evidence type="ECO:0000313" key="1">
    <source>
        <dbReference type="EMBL" id="BAO44998.1"/>
    </source>
</evidence>
<keyword evidence="2" id="KW-1185">Reference proteome</keyword>
<dbReference type="OrthoDB" id="9760711at2"/>
<name>A0A7U6GJX4_9GAMM</name>
<gene>
    <name evidence="1" type="ORF">TBH_C2086</name>
</gene>
<evidence type="ECO:0008006" key="3">
    <source>
        <dbReference type="Google" id="ProtNLM"/>
    </source>
</evidence>
<dbReference type="EMBL" id="AP012273">
    <property type="protein sequence ID" value="BAO44998.1"/>
    <property type="molecule type" value="Genomic_DNA"/>
</dbReference>
<organism evidence="1 2">
    <name type="scientific">Thiolapillus brandeum</name>
    <dbReference type="NCBI Taxonomy" id="1076588"/>
    <lineage>
        <taxon>Bacteria</taxon>
        <taxon>Pseudomonadati</taxon>
        <taxon>Pseudomonadota</taxon>
        <taxon>Gammaproteobacteria</taxon>
        <taxon>Chromatiales</taxon>
        <taxon>Sedimenticolaceae</taxon>
        <taxon>Thiolapillus</taxon>
    </lineage>
</organism>
<dbReference type="KEGG" id="tbn:TBH_C2086"/>
<reference evidence="1 2" key="1">
    <citation type="journal article" date="2014" name="PLoS ONE">
        <title>Physiological and genomic features of a novel sulfur-oxidizing gammaproteobacterium belonging to a previously uncultivated symbiotic lineage isolated from a hydrothermal vent.</title>
        <authorList>
            <person name="Nunoura T."/>
            <person name="Takaki Y."/>
            <person name="Kazama H."/>
            <person name="Kakuta J."/>
            <person name="Shimamura S."/>
            <person name="Makita H."/>
            <person name="Hirai M."/>
            <person name="Miyazaki M."/>
            <person name="Takai K."/>
        </authorList>
    </citation>
    <scope>NUCLEOTIDE SEQUENCE [LARGE SCALE GENOMIC DNA]</scope>
    <source>
        <strain evidence="1 2">Hiromi1</strain>
    </source>
</reference>
<protein>
    <recommendedName>
        <fullName evidence="3">DUF1080 domain-containing protein</fullName>
    </recommendedName>
</protein>
<dbReference type="AlphaFoldDB" id="A0A7U6GJX4"/>
<proteinExistence type="predicted"/>
<dbReference type="InterPro" id="IPR013320">
    <property type="entry name" value="ConA-like_dom_sf"/>
</dbReference>
<dbReference type="Proteomes" id="UP000031631">
    <property type="component" value="Chromosome"/>
</dbReference>